<evidence type="ECO:0000313" key="8">
    <source>
        <dbReference type="Proteomes" id="UP000268321"/>
    </source>
</evidence>
<name>A0A4P9ZGD5_9ASCO</name>
<evidence type="ECO:0000256" key="2">
    <source>
        <dbReference type="ARBA" id="ARBA00022737"/>
    </source>
</evidence>
<feature type="compositionally biased region" description="Polar residues" evidence="5">
    <location>
        <begin position="378"/>
        <end position="389"/>
    </location>
</feature>
<feature type="compositionally biased region" description="Pro residues" evidence="5">
    <location>
        <begin position="549"/>
        <end position="559"/>
    </location>
</feature>
<feature type="domain" description="PDZ GRASP-type" evidence="6">
    <location>
        <begin position="179"/>
        <end position="292"/>
    </location>
</feature>
<keyword evidence="4" id="KW-0472">Membrane</keyword>
<keyword evidence="3" id="KW-0333">Golgi apparatus</keyword>
<dbReference type="InterPro" id="IPR036034">
    <property type="entry name" value="PDZ_sf"/>
</dbReference>
<organism evidence="7 8">
    <name type="scientific">Metschnikowia bicuspidata</name>
    <dbReference type="NCBI Taxonomy" id="27322"/>
    <lineage>
        <taxon>Eukaryota</taxon>
        <taxon>Fungi</taxon>
        <taxon>Dikarya</taxon>
        <taxon>Ascomycota</taxon>
        <taxon>Saccharomycotina</taxon>
        <taxon>Pichiomycetes</taxon>
        <taxon>Metschnikowiaceae</taxon>
        <taxon>Metschnikowia</taxon>
    </lineage>
</organism>
<reference evidence="8" key="1">
    <citation type="journal article" date="2018" name="Nat. Microbiol.">
        <title>Leveraging single-cell genomics to expand the fungal tree of life.</title>
        <authorList>
            <person name="Ahrendt S.R."/>
            <person name="Quandt C.A."/>
            <person name="Ciobanu D."/>
            <person name="Clum A."/>
            <person name="Salamov A."/>
            <person name="Andreopoulos B."/>
            <person name="Cheng J.F."/>
            <person name="Woyke T."/>
            <person name="Pelin A."/>
            <person name="Henrissat B."/>
            <person name="Reynolds N.K."/>
            <person name="Benny G.L."/>
            <person name="Smith M.E."/>
            <person name="James T.Y."/>
            <person name="Grigoriev I.V."/>
        </authorList>
    </citation>
    <scope>NUCLEOTIDE SEQUENCE [LARGE SCALE GENOMIC DNA]</scope>
    <source>
        <strain evidence="8">Baker2002</strain>
    </source>
</reference>
<dbReference type="EMBL" id="ML004435">
    <property type="protein sequence ID" value="RKP32025.1"/>
    <property type="molecule type" value="Genomic_DNA"/>
</dbReference>
<keyword evidence="8" id="KW-1185">Reference proteome</keyword>
<dbReference type="Gene3D" id="2.30.42.10">
    <property type="match status" value="2"/>
</dbReference>
<dbReference type="InterPro" id="IPR024958">
    <property type="entry name" value="GRASP_PDZ"/>
</dbReference>
<feature type="compositionally biased region" description="Basic and acidic residues" evidence="5">
    <location>
        <begin position="412"/>
        <end position="422"/>
    </location>
</feature>
<feature type="region of interest" description="Disordered" evidence="5">
    <location>
        <begin position="528"/>
        <end position="559"/>
    </location>
</feature>
<evidence type="ECO:0000256" key="4">
    <source>
        <dbReference type="ARBA" id="ARBA00023136"/>
    </source>
</evidence>
<evidence type="ECO:0000259" key="6">
    <source>
        <dbReference type="PROSITE" id="PS51865"/>
    </source>
</evidence>
<feature type="region of interest" description="Disordered" evidence="5">
    <location>
        <begin position="360"/>
        <end position="516"/>
    </location>
</feature>
<protein>
    <recommendedName>
        <fullName evidence="6">PDZ GRASP-type domain-containing protein</fullName>
    </recommendedName>
</protein>
<comment type="subcellular location">
    <subcellularLocation>
        <location evidence="1">Golgi apparatus membrane</location>
    </subcellularLocation>
</comment>
<evidence type="ECO:0000256" key="5">
    <source>
        <dbReference type="SAM" id="MobiDB-lite"/>
    </source>
</evidence>
<evidence type="ECO:0000256" key="3">
    <source>
        <dbReference type="ARBA" id="ARBA00023034"/>
    </source>
</evidence>
<evidence type="ECO:0000313" key="7">
    <source>
        <dbReference type="EMBL" id="RKP32025.1"/>
    </source>
</evidence>
<dbReference type="Proteomes" id="UP000268321">
    <property type="component" value="Unassembled WGS sequence"/>
</dbReference>
<dbReference type="GO" id="GO:0000139">
    <property type="term" value="C:Golgi membrane"/>
    <property type="evidence" value="ECO:0007669"/>
    <property type="project" value="UniProtKB-SubCell"/>
</dbReference>
<dbReference type="OrthoDB" id="3318at2759"/>
<dbReference type="PROSITE" id="PS51865">
    <property type="entry name" value="PDZ_GRASP"/>
    <property type="match status" value="1"/>
</dbReference>
<sequence>MFSFAKKFVDKLEGINSHEPDMYYKNTLTRNNGYGLRVMHVEPDSLAAKLGFEAWFDYIVGIEGHDLPVPLLGNSSASYQVNDDGSFSYGTTSIVEQARMVDFDMVAQELATIASSPNPNVNFEIWSAKGGVLRTISVPLGQVAAAENPTIQSGALKLARKFCRVGLTVQAQHLNNASFVWKVLTTLPGSPAFRALLVPHSDYIIGCDSAFPTDENTTGLLAGGGESLLGKTIANYYKLHLETLRDDKVPVVLIVYNHDYDITRPVTVFLSRSWCLDGKKGLLGCDVGYGLLHRLPVVVGKFDAGANVLTDNMYHNDEDYSYKFEKENPHESSERPNVSVPVVATTKVATISVTDLYASTEADPEPQPQNGPEEHPQANVSADGTTTGHVDSVPVHSAGTEAAISEGGPEPSKIEKNDDAEKASTSGSVDVTSYPVVEHQQPPQQAPMGPQSPQAPQPSPLKHAPLHSPPANPMSQGQLHGPPVITPALDRPVLSGTVMTPKSPKQPGRRRKHPAFTNLNALADIMNEELTKSKKSDYQMKPGTLDLNLPPPPKSKPQS</sequence>
<dbReference type="GO" id="GO:0007030">
    <property type="term" value="P:Golgi organization"/>
    <property type="evidence" value="ECO:0007669"/>
    <property type="project" value="TreeGrafter"/>
</dbReference>
<dbReference type="PANTHER" id="PTHR12893:SF0">
    <property type="entry name" value="GRASP65"/>
    <property type="match status" value="1"/>
</dbReference>
<dbReference type="InterPro" id="IPR007583">
    <property type="entry name" value="GRASP55_65"/>
</dbReference>
<proteinExistence type="predicted"/>
<dbReference type="PANTHER" id="PTHR12893">
    <property type="entry name" value="GOLGI REASSEMBLY STACKING PROTEIN GRASP"/>
    <property type="match status" value="1"/>
</dbReference>
<evidence type="ECO:0000256" key="1">
    <source>
        <dbReference type="ARBA" id="ARBA00004394"/>
    </source>
</evidence>
<dbReference type="Pfam" id="PF04495">
    <property type="entry name" value="GRASP55_65"/>
    <property type="match status" value="1"/>
</dbReference>
<gene>
    <name evidence="7" type="ORF">METBISCDRAFT_21930</name>
</gene>
<keyword evidence="2" id="KW-0677">Repeat</keyword>
<feature type="compositionally biased region" description="Low complexity" evidence="5">
    <location>
        <begin position="440"/>
        <end position="452"/>
    </location>
</feature>
<dbReference type="AlphaFoldDB" id="A0A4P9ZGD5"/>
<accession>A0A4P9ZGD5</accession>
<feature type="compositionally biased region" description="Basic and acidic residues" evidence="5">
    <location>
        <begin position="529"/>
        <end position="538"/>
    </location>
</feature>